<keyword evidence="1" id="KW-0472">Membrane</keyword>
<feature type="transmembrane region" description="Helical" evidence="1">
    <location>
        <begin position="110"/>
        <end position="134"/>
    </location>
</feature>
<evidence type="ECO:0000256" key="1">
    <source>
        <dbReference type="SAM" id="Phobius"/>
    </source>
</evidence>
<dbReference type="OrthoDB" id="3257095at2759"/>
<dbReference type="InterPro" id="IPR050598">
    <property type="entry name" value="AminoAcid_Transporter"/>
</dbReference>
<dbReference type="PANTHER" id="PTHR11785">
    <property type="entry name" value="AMINO ACID TRANSPORTER"/>
    <property type="match status" value="1"/>
</dbReference>
<accession>A0A177AV63</accession>
<dbReference type="Proteomes" id="UP000078046">
    <property type="component" value="Unassembled WGS sequence"/>
</dbReference>
<dbReference type="GO" id="GO:0015179">
    <property type="term" value="F:L-amino acid transmembrane transporter activity"/>
    <property type="evidence" value="ECO:0007669"/>
    <property type="project" value="TreeGrafter"/>
</dbReference>
<evidence type="ECO:0008006" key="4">
    <source>
        <dbReference type="Google" id="ProtNLM"/>
    </source>
</evidence>
<evidence type="ECO:0000313" key="3">
    <source>
        <dbReference type="Proteomes" id="UP000078046"/>
    </source>
</evidence>
<organism evidence="2 3">
    <name type="scientific">Intoshia linei</name>
    <dbReference type="NCBI Taxonomy" id="1819745"/>
    <lineage>
        <taxon>Eukaryota</taxon>
        <taxon>Metazoa</taxon>
        <taxon>Spiralia</taxon>
        <taxon>Lophotrochozoa</taxon>
        <taxon>Mesozoa</taxon>
        <taxon>Orthonectida</taxon>
        <taxon>Rhopaluridae</taxon>
        <taxon>Intoshia</taxon>
    </lineage>
</organism>
<sequence>MDTKLVNDIDSNNKKLGFIGGSAMIIGIIVGSGIFVSPNGITKNAGSISFLSFACGQWGLWSVMTLKCFPCSRWRNFLIEVDAAVNSLSVVDSHDDSFPMRLHSLVIKKVEFGLSILVWVLTGMISILGALGFAELSILMPYSAGDIYYAKEVFGDAFGFIQLWVIHH</sequence>
<keyword evidence="1" id="KW-1133">Transmembrane helix</keyword>
<protein>
    <recommendedName>
        <fullName evidence="4">Amino acid permease/ SLC12A domain-containing protein</fullName>
    </recommendedName>
</protein>
<reference evidence="2 3" key="1">
    <citation type="submission" date="2016-04" db="EMBL/GenBank/DDBJ databases">
        <title>The genome of Intoshia linei affirms orthonectids as highly simplified spiralians.</title>
        <authorList>
            <person name="Mikhailov K.V."/>
            <person name="Slusarev G.S."/>
            <person name="Nikitin M.A."/>
            <person name="Logacheva M.D."/>
            <person name="Penin A."/>
            <person name="Aleoshin V."/>
            <person name="Panchin Y.V."/>
        </authorList>
    </citation>
    <scope>NUCLEOTIDE SEQUENCE [LARGE SCALE GENOMIC DNA]</scope>
    <source>
        <strain evidence="2">Intl2013</strain>
        <tissue evidence="2">Whole animal</tissue>
    </source>
</reference>
<proteinExistence type="predicted"/>
<name>A0A177AV63_9BILA</name>
<dbReference type="AlphaFoldDB" id="A0A177AV63"/>
<feature type="transmembrane region" description="Helical" evidence="1">
    <location>
        <begin position="16"/>
        <end position="36"/>
    </location>
</feature>
<keyword evidence="3" id="KW-1185">Reference proteome</keyword>
<gene>
    <name evidence="2" type="ORF">A3Q56_07157</name>
</gene>
<dbReference type="Gene3D" id="1.20.1740.10">
    <property type="entry name" value="Amino acid/polyamine transporter I"/>
    <property type="match status" value="2"/>
</dbReference>
<comment type="caution">
    <text evidence="2">The sequence shown here is derived from an EMBL/GenBank/DDBJ whole genome shotgun (WGS) entry which is preliminary data.</text>
</comment>
<evidence type="ECO:0000313" key="2">
    <source>
        <dbReference type="EMBL" id="OAF65104.1"/>
    </source>
</evidence>
<dbReference type="GO" id="GO:0015175">
    <property type="term" value="F:neutral L-amino acid transmembrane transporter activity"/>
    <property type="evidence" value="ECO:0007669"/>
    <property type="project" value="TreeGrafter"/>
</dbReference>
<keyword evidence="1" id="KW-0812">Transmembrane</keyword>
<feature type="transmembrane region" description="Helical" evidence="1">
    <location>
        <begin position="48"/>
        <end position="69"/>
    </location>
</feature>
<dbReference type="PANTHER" id="PTHR11785:SF528">
    <property type="entry name" value="AMINO ACID TRANSPORTER PROTEIN JHI-21"/>
    <property type="match status" value="1"/>
</dbReference>
<dbReference type="EMBL" id="LWCA01001446">
    <property type="protein sequence ID" value="OAF65104.1"/>
    <property type="molecule type" value="Genomic_DNA"/>
</dbReference>